<feature type="transmembrane region" description="Helical" evidence="1">
    <location>
        <begin position="323"/>
        <end position="340"/>
    </location>
</feature>
<dbReference type="PATRIC" id="fig|294699.3.peg.3033"/>
<feature type="transmembrane region" description="Helical" evidence="1">
    <location>
        <begin position="260"/>
        <end position="288"/>
    </location>
</feature>
<evidence type="ECO:0000313" key="3">
    <source>
        <dbReference type="Proteomes" id="UP000076865"/>
    </source>
</evidence>
<keyword evidence="1" id="KW-0472">Membrane</keyword>
<feature type="transmembrane region" description="Helical" evidence="1">
    <location>
        <begin position="12"/>
        <end position="31"/>
    </location>
</feature>
<evidence type="ECO:0000256" key="1">
    <source>
        <dbReference type="SAM" id="Phobius"/>
    </source>
</evidence>
<name>A0A161HUE9_9BACL</name>
<keyword evidence="1" id="KW-1133">Transmembrane helix</keyword>
<feature type="transmembrane region" description="Helical" evidence="1">
    <location>
        <begin position="165"/>
        <end position="189"/>
    </location>
</feature>
<dbReference type="RefSeq" id="WP_066326594.1">
    <property type="nucleotide sequence ID" value="NZ_CP015438.1"/>
</dbReference>
<sequence length="477" mass="55362">MRQYFLGNHRYLSYFGVLFLFLVTCIEIMYASPYAATWDQVDFVLALDRYDLLSMQPHFPGYPYFILGGMIVHSFVENPAKALVIFNVLLLASANIPLFLLARKYGKEETAWLVVALVQSASYAMIIVTQPMSEGAALAVLWWYVWAVERAHERLTFWEHVLPLFFLGILLGIRLSYLPFVVALLCLWYNDWKQHHQWRRIIFLALIALSFQLIWVIAVASTEGNIISFLKLAFSFTNGHFQEWGGTVSSDPMPFWQRTIHFFIFNVLWVGMACQSMVLLGALGWMFLTSDRSNRVSRTFLITMVAYLFWALAAQNIDKPRHILPLAQGALFYGAIHYLARNNLLRRRLLISGTIIVQLLVGIFHLREAQQLPATYQLANDLQKKTESFIVYTWEEARVFDYLHVAFPYQEALHFSFFHQHRANYQQTKIYLTDHVVKGFRAQGVPLTGHLRKIKTYHSSTLVDPVYGNITLYEWID</sequence>
<keyword evidence="3" id="KW-1185">Reference proteome</keyword>
<feature type="transmembrane region" description="Helical" evidence="1">
    <location>
        <begin position="82"/>
        <end position="102"/>
    </location>
</feature>
<evidence type="ECO:0000313" key="2">
    <source>
        <dbReference type="EMBL" id="ANB60834.1"/>
    </source>
</evidence>
<gene>
    <name evidence="2" type="ORF">GFC30_2944</name>
</gene>
<dbReference type="EMBL" id="CP015438">
    <property type="protein sequence ID" value="ANB60834.1"/>
    <property type="molecule type" value="Genomic_DNA"/>
</dbReference>
<dbReference type="KEGG" id="aamy:GFC30_2944"/>
<accession>A0A161HUE9</accession>
<protein>
    <submittedName>
        <fullName evidence="2">Putative membrane protein</fullName>
    </submittedName>
</protein>
<dbReference type="AlphaFoldDB" id="A0A161HUE9"/>
<feature type="transmembrane region" description="Helical" evidence="1">
    <location>
        <begin position="201"/>
        <end position="220"/>
    </location>
</feature>
<keyword evidence="1" id="KW-0812">Transmembrane</keyword>
<feature type="transmembrane region" description="Helical" evidence="1">
    <location>
        <begin position="300"/>
        <end position="317"/>
    </location>
</feature>
<proteinExistence type="predicted"/>
<organism evidence="2 3">
    <name type="scientific">Anoxybacteroides amylolyticum</name>
    <dbReference type="NCBI Taxonomy" id="294699"/>
    <lineage>
        <taxon>Bacteria</taxon>
        <taxon>Bacillati</taxon>
        <taxon>Bacillota</taxon>
        <taxon>Bacilli</taxon>
        <taxon>Bacillales</taxon>
        <taxon>Anoxybacillaceae</taxon>
        <taxon>Anoxybacteroides</taxon>
    </lineage>
</organism>
<dbReference type="OrthoDB" id="244199at2"/>
<dbReference type="Proteomes" id="UP000076865">
    <property type="component" value="Chromosome"/>
</dbReference>
<reference evidence="2 3" key="1">
    <citation type="journal article" date="2006" name="Syst. Appl. Microbiol.">
        <title>Anoxybacillus amylolyticus sp. nov., a thermophilic amylase producing bacterium isolated from Mount Rittmann (Antarctica).</title>
        <authorList>
            <person name="Poli A."/>
            <person name="Esposito E."/>
            <person name="Lama L."/>
            <person name="Orlando P."/>
            <person name="Nicolaus G."/>
            <person name="de Appolonia F."/>
            <person name="Gambacorta A."/>
            <person name="Nicolaus B."/>
        </authorList>
    </citation>
    <scope>NUCLEOTIDE SEQUENCE [LARGE SCALE GENOMIC DNA]</scope>
    <source>
        <strain evidence="2 3">DSM 15939</strain>
    </source>
</reference>
<feature type="transmembrane region" description="Helical" evidence="1">
    <location>
        <begin position="349"/>
        <end position="366"/>
    </location>
</feature>